<gene>
    <name evidence="1" type="ORF">Q4521_22020</name>
</gene>
<evidence type="ECO:0000313" key="2">
    <source>
        <dbReference type="Proteomes" id="UP001169760"/>
    </source>
</evidence>
<dbReference type="RefSeq" id="WP_303494602.1">
    <property type="nucleotide sequence ID" value="NZ_JAUOPB010000359.1"/>
</dbReference>
<protein>
    <submittedName>
        <fullName evidence="1">Uncharacterized protein</fullName>
    </submittedName>
</protein>
<name>A0AAW7XF51_9GAMM</name>
<dbReference type="EMBL" id="JAUOPB010000359">
    <property type="protein sequence ID" value="MDO6425171.1"/>
    <property type="molecule type" value="Genomic_DNA"/>
</dbReference>
<feature type="non-terminal residue" evidence="1">
    <location>
        <position position="74"/>
    </location>
</feature>
<evidence type="ECO:0000313" key="1">
    <source>
        <dbReference type="EMBL" id="MDO6425171.1"/>
    </source>
</evidence>
<accession>A0AAW7XF51</accession>
<comment type="caution">
    <text evidence="1">The sequence shown here is derived from an EMBL/GenBank/DDBJ whole genome shotgun (WGS) entry which is preliminary data.</text>
</comment>
<dbReference type="Proteomes" id="UP001169760">
    <property type="component" value="Unassembled WGS sequence"/>
</dbReference>
<proteinExistence type="predicted"/>
<organism evidence="1 2">
    <name type="scientific">Saccharophagus degradans</name>
    <dbReference type="NCBI Taxonomy" id="86304"/>
    <lineage>
        <taxon>Bacteria</taxon>
        <taxon>Pseudomonadati</taxon>
        <taxon>Pseudomonadota</taxon>
        <taxon>Gammaproteobacteria</taxon>
        <taxon>Cellvibrionales</taxon>
        <taxon>Cellvibrionaceae</taxon>
        <taxon>Saccharophagus</taxon>
    </lineage>
</organism>
<reference evidence="1" key="1">
    <citation type="submission" date="2023-07" db="EMBL/GenBank/DDBJ databases">
        <title>Genome content predicts the carbon catabolic preferences of heterotrophic bacteria.</title>
        <authorList>
            <person name="Gralka M."/>
        </authorList>
    </citation>
    <scope>NUCLEOTIDE SEQUENCE</scope>
    <source>
        <strain evidence="1">I3M17_2</strain>
    </source>
</reference>
<sequence>MQIKEAVQQDPYLTATAVEIIDDLFVQDTDEFKEIIETVKETALNVIQENPNIPTEGTFAIKNIQSNSFLINFI</sequence>
<dbReference type="AlphaFoldDB" id="A0AAW7XF51"/>